<comment type="similarity">
    <text evidence="1">Belongs to the AfsR/DnrI/RedD regulatory family.</text>
</comment>
<dbReference type="EMBL" id="JBHSIS010000002">
    <property type="protein sequence ID" value="MFC4852919.1"/>
    <property type="molecule type" value="Genomic_DNA"/>
</dbReference>
<dbReference type="InterPro" id="IPR001867">
    <property type="entry name" value="OmpR/PhoB-type_DNA-bd"/>
</dbReference>
<gene>
    <name evidence="7" type="ORF">ACFPCV_05335</name>
</gene>
<sequence>MDISLLGPLRLGDGDLDVTPSAPKQRQLLALLLLNANSTVSVDECIRELWDGNSPAGALATVHAHMTQLRKVLASAPSGAGRLMTHGRGYVFAAERGEIDVTVFADRMRAADVARSAHHLSASARLVGAALELWQAVVLVDVLSGPVSSVLRDGLARRRMDALCLRIDLDLELSRHHELLGELGALSYRHPADERLQVRLMTALYRCGRQVDALAVYRRLCAVLRAEHGIVPSAGASGVQTAILSADPRLDGPIAGTGMSLDLMTCA</sequence>
<evidence type="ECO:0000256" key="3">
    <source>
        <dbReference type="ARBA" id="ARBA00023125"/>
    </source>
</evidence>
<dbReference type="InterPro" id="IPR016032">
    <property type="entry name" value="Sig_transdc_resp-reg_C-effctor"/>
</dbReference>
<evidence type="ECO:0000256" key="4">
    <source>
        <dbReference type="ARBA" id="ARBA00023163"/>
    </source>
</evidence>
<dbReference type="CDD" id="cd15831">
    <property type="entry name" value="BTAD"/>
    <property type="match status" value="1"/>
</dbReference>
<dbReference type="PANTHER" id="PTHR35807:SF1">
    <property type="entry name" value="TRANSCRIPTIONAL REGULATOR REDD"/>
    <property type="match status" value="1"/>
</dbReference>
<dbReference type="InterPro" id="IPR051677">
    <property type="entry name" value="AfsR-DnrI-RedD_regulator"/>
</dbReference>
<feature type="DNA-binding region" description="OmpR/PhoB-type" evidence="5">
    <location>
        <begin position="1"/>
        <end position="94"/>
    </location>
</feature>
<dbReference type="Pfam" id="PF00486">
    <property type="entry name" value="Trans_reg_C"/>
    <property type="match status" value="1"/>
</dbReference>
<reference evidence="8" key="1">
    <citation type="journal article" date="2019" name="Int. J. Syst. Evol. Microbiol.">
        <title>The Global Catalogue of Microorganisms (GCM) 10K type strain sequencing project: providing services to taxonomists for standard genome sequencing and annotation.</title>
        <authorList>
            <consortium name="The Broad Institute Genomics Platform"/>
            <consortium name="The Broad Institute Genome Sequencing Center for Infectious Disease"/>
            <person name="Wu L."/>
            <person name="Ma J."/>
        </authorList>
    </citation>
    <scope>NUCLEOTIDE SEQUENCE [LARGE SCALE GENOMIC DNA]</scope>
    <source>
        <strain evidence="8">ZS-22-S1</strain>
    </source>
</reference>
<dbReference type="Gene3D" id="1.25.40.10">
    <property type="entry name" value="Tetratricopeptide repeat domain"/>
    <property type="match status" value="1"/>
</dbReference>
<dbReference type="PANTHER" id="PTHR35807">
    <property type="entry name" value="TRANSCRIPTIONAL REGULATOR REDD-RELATED"/>
    <property type="match status" value="1"/>
</dbReference>
<dbReference type="Proteomes" id="UP001595859">
    <property type="component" value="Unassembled WGS sequence"/>
</dbReference>
<dbReference type="InterPro" id="IPR036388">
    <property type="entry name" value="WH-like_DNA-bd_sf"/>
</dbReference>
<dbReference type="SUPFAM" id="SSF48452">
    <property type="entry name" value="TPR-like"/>
    <property type="match status" value="1"/>
</dbReference>
<dbReference type="RefSeq" id="WP_378054869.1">
    <property type="nucleotide sequence ID" value="NZ_JBHSIS010000002.1"/>
</dbReference>
<organism evidence="7 8">
    <name type="scientific">Actinophytocola glycyrrhizae</name>
    <dbReference type="NCBI Taxonomy" id="2044873"/>
    <lineage>
        <taxon>Bacteria</taxon>
        <taxon>Bacillati</taxon>
        <taxon>Actinomycetota</taxon>
        <taxon>Actinomycetes</taxon>
        <taxon>Pseudonocardiales</taxon>
        <taxon>Pseudonocardiaceae</taxon>
    </lineage>
</organism>
<protein>
    <submittedName>
        <fullName evidence="7">BTAD domain-containing putative transcriptional regulator</fullName>
    </submittedName>
</protein>
<keyword evidence="3 5" id="KW-0238">DNA-binding</keyword>
<evidence type="ECO:0000313" key="7">
    <source>
        <dbReference type="EMBL" id="MFC4852919.1"/>
    </source>
</evidence>
<dbReference type="Gene3D" id="1.10.10.10">
    <property type="entry name" value="Winged helix-like DNA-binding domain superfamily/Winged helix DNA-binding domain"/>
    <property type="match status" value="1"/>
</dbReference>
<proteinExistence type="inferred from homology"/>
<name>A0ABV9RW95_9PSEU</name>
<dbReference type="InterPro" id="IPR011990">
    <property type="entry name" value="TPR-like_helical_dom_sf"/>
</dbReference>
<feature type="domain" description="OmpR/PhoB-type" evidence="6">
    <location>
        <begin position="1"/>
        <end position="94"/>
    </location>
</feature>
<dbReference type="SMART" id="SM01043">
    <property type="entry name" value="BTAD"/>
    <property type="match status" value="1"/>
</dbReference>
<keyword evidence="2" id="KW-0805">Transcription regulation</keyword>
<evidence type="ECO:0000256" key="5">
    <source>
        <dbReference type="PROSITE-ProRule" id="PRU01091"/>
    </source>
</evidence>
<keyword evidence="8" id="KW-1185">Reference proteome</keyword>
<dbReference type="PROSITE" id="PS51755">
    <property type="entry name" value="OMPR_PHOB"/>
    <property type="match status" value="1"/>
</dbReference>
<dbReference type="Pfam" id="PF03704">
    <property type="entry name" value="BTAD"/>
    <property type="match status" value="1"/>
</dbReference>
<evidence type="ECO:0000259" key="6">
    <source>
        <dbReference type="PROSITE" id="PS51755"/>
    </source>
</evidence>
<evidence type="ECO:0000313" key="8">
    <source>
        <dbReference type="Proteomes" id="UP001595859"/>
    </source>
</evidence>
<dbReference type="SMART" id="SM00862">
    <property type="entry name" value="Trans_reg_C"/>
    <property type="match status" value="1"/>
</dbReference>
<evidence type="ECO:0000256" key="2">
    <source>
        <dbReference type="ARBA" id="ARBA00023015"/>
    </source>
</evidence>
<comment type="caution">
    <text evidence="7">The sequence shown here is derived from an EMBL/GenBank/DDBJ whole genome shotgun (WGS) entry which is preliminary data.</text>
</comment>
<dbReference type="SUPFAM" id="SSF46894">
    <property type="entry name" value="C-terminal effector domain of the bipartite response regulators"/>
    <property type="match status" value="1"/>
</dbReference>
<keyword evidence="4" id="KW-0804">Transcription</keyword>
<dbReference type="InterPro" id="IPR005158">
    <property type="entry name" value="BTAD"/>
</dbReference>
<evidence type="ECO:0000256" key="1">
    <source>
        <dbReference type="ARBA" id="ARBA00005820"/>
    </source>
</evidence>
<accession>A0ABV9RW95</accession>